<accession>A0A846H617</accession>
<feature type="compositionally biased region" description="Polar residues" evidence="1">
    <location>
        <begin position="269"/>
        <end position="280"/>
    </location>
</feature>
<feature type="compositionally biased region" description="Pro residues" evidence="1">
    <location>
        <begin position="166"/>
        <end position="177"/>
    </location>
</feature>
<proteinExistence type="predicted"/>
<evidence type="ECO:0000259" key="3">
    <source>
        <dbReference type="Pfam" id="PF11741"/>
    </source>
</evidence>
<evidence type="ECO:0000313" key="4">
    <source>
        <dbReference type="EMBL" id="NEU72523.1"/>
    </source>
</evidence>
<sequence length="336" mass="36920">MVMMLRIRQFFLKLSLFGLYAAITLETNSSIAAEAARLEDWRFYPEAFQLEINLSAGTTPRYFYLAQPPRMVVDLPDTKLGYVPTQQDYSGAIQRIRVSQLNANVTRIVLDLAPGTSLDPNQVQLQPISAQNTTRWVLRPLIADGVSSQQGNYPPPNNLPPSNYNYPPPSNLPPSNLPPSNYNYPPPSNLPPSNLPPSNYNYPPPSNLPPTNLPPSNYNYPPPTNLPPSNYNYPPPSNLPPSNYNYPPSSNLPPSNYNNSQIPLVTVPPLNSNNPTQQPGSVFPPASFPNQSGNFNSPPLSVGAPGFPVQTVPNYPVNVPNSGVFEFGQPFPNSNR</sequence>
<name>A0A846H617_9CYAN</name>
<feature type="region of interest" description="Disordered" evidence="1">
    <location>
        <begin position="147"/>
        <end position="297"/>
    </location>
</feature>
<evidence type="ECO:0000256" key="2">
    <source>
        <dbReference type="SAM" id="SignalP"/>
    </source>
</evidence>
<dbReference type="Pfam" id="PF11741">
    <property type="entry name" value="AMIN"/>
    <property type="match status" value="1"/>
</dbReference>
<feature type="domain" description="AMIN" evidence="3">
    <location>
        <begin position="41"/>
        <end position="138"/>
    </location>
</feature>
<gene>
    <name evidence="4" type="ORF">PI95_008035</name>
</gene>
<dbReference type="AlphaFoldDB" id="A0A846H617"/>
<feature type="compositionally biased region" description="Pro residues" evidence="1">
    <location>
        <begin position="202"/>
        <end position="213"/>
    </location>
</feature>
<feature type="signal peptide" evidence="2">
    <location>
        <begin position="1"/>
        <end position="21"/>
    </location>
</feature>
<reference evidence="4 5" key="1">
    <citation type="journal article" date="2015" name="Genome Announc.">
        <title>Draft Genome Sequence of Cyanobacterium Hassallia byssoidea Strain VB512170, Isolated from Monuments in India.</title>
        <authorList>
            <person name="Singh D."/>
            <person name="Chandrababunaidu M.M."/>
            <person name="Panda A."/>
            <person name="Sen D."/>
            <person name="Bhattacharyya S."/>
            <person name="Adhikary S.P."/>
            <person name="Tripathy S."/>
        </authorList>
    </citation>
    <scope>NUCLEOTIDE SEQUENCE [LARGE SCALE GENOMIC DNA]</scope>
    <source>
        <strain evidence="4 5">VB512170</strain>
    </source>
</reference>
<feature type="chain" id="PRO_5033004692" evidence="2">
    <location>
        <begin position="22"/>
        <end position="336"/>
    </location>
</feature>
<evidence type="ECO:0000256" key="1">
    <source>
        <dbReference type="SAM" id="MobiDB-lite"/>
    </source>
</evidence>
<dbReference type="InterPro" id="IPR021731">
    <property type="entry name" value="AMIN_dom"/>
</dbReference>
<dbReference type="EMBL" id="JTCM02000011">
    <property type="protein sequence ID" value="NEU72523.1"/>
    <property type="molecule type" value="Genomic_DNA"/>
</dbReference>
<feature type="compositionally biased region" description="Polar residues" evidence="1">
    <location>
        <begin position="288"/>
        <end position="297"/>
    </location>
</feature>
<organism evidence="4 5">
    <name type="scientific">Hassallia byssoidea VB512170</name>
    <dbReference type="NCBI Taxonomy" id="1304833"/>
    <lineage>
        <taxon>Bacteria</taxon>
        <taxon>Bacillati</taxon>
        <taxon>Cyanobacteriota</taxon>
        <taxon>Cyanophyceae</taxon>
        <taxon>Nostocales</taxon>
        <taxon>Tolypothrichaceae</taxon>
        <taxon>Hassallia</taxon>
    </lineage>
</organism>
<protein>
    <submittedName>
        <fullName evidence="4">AMIN domain-containing protein</fullName>
    </submittedName>
</protein>
<dbReference type="Proteomes" id="UP000031549">
    <property type="component" value="Unassembled WGS sequence"/>
</dbReference>
<keyword evidence="5" id="KW-1185">Reference proteome</keyword>
<feature type="compositionally biased region" description="Pro residues" evidence="1">
    <location>
        <begin position="184"/>
        <end position="195"/>
    </location>
</feature>
<dbReference type="Gene3D" id="2.60.40.3500">
    <property type="match status" value="1"/>
</dbReference>
<feature type="compositionally biased region" description="Low complexity" evidence="1">
    <location>
        <begin position="240"/>
        <end position="260"/>
    </location>
</feature>
<keyword evidence="2" id="KW-0732">Signal</keyword>
<evidence type="ECO:0000313" key="5">
    <source>
        <dbReference type="Proteomes" id="UP000031549"/>
    </source>
</evidence>
<comment type="caution">
    <text evidence="4">The sequence shown here is derived from an EMBL/GenBank/DDBJ whole genome shotgun (WGS) entry which is preliminary data.</text>
</comment>